<evidence type="ECO:0000313" key="2">
    <source>
        <dbReference type="Proteomes" id="UP000299102"/>
    </source>
</evidence>
<name>A0A4C2A2F7_EUMVA</name>
<dbReference type="EMBL" id="BGZK01002345">
    <property type="protein sequence ID" value="GBP93165.1"/>
    <property type="molecule type" value="Genomic_DNA"/>
</dbReference>
<reference evidence="1 2" key="1">
    <citation type="journal article" date="2019" name="Commun. Biol.">
        <title>The bagworm genome reveals a unique fibroin gene that provides high tensile strength.</title>
        <authorList>
            <person name="Kono N."/>
            <person name="Nakamura H."/>
            <person name="Ohtoshi R."/>
            <person name="Tomita M."/>
            <person name="Numata K."/>
            <person name="Arakawa K."/>
        </authorList>
    </citation>
    <scope>NUCLEOTIDE SEQUENCE [LARGE SCALE GENOMIC DNA]</scope>
</reference>
<evidence type="ECO:0000313" key="1">
    <source>
        <dbReference type="EMBL" id="GBP93165.1"/>
    </source>
</evidence>
<gene>
    <name evidence="1" type="ORF">EVAR_87117_1</name>
</gene>
<sequence length="117" mass="13769">MDTWDSDLTPSDLYLFPKLKEYLKGQRFEDDETVVAAVQEFSDMFSAPNKILTVEYWYQIFQFPGLEKFVNFLHLQRTHLCRSERPTSDAMRRSRRCGSRCSGLHLNSLRLGRPSED</sequence>
<dbReference type="AlphaFoldDB" id="A0A4C2A2F7"/>
<keyword evidence="2" id="KW-1185">Reference proteome</keyword>
<protein>
    <submittedName>
        <fullName evidence="1">Uncharacterized protein</fullName>
    </submittedName>
</protein>
<dbReference type="Gene3D" id="3.30.420.10">
    <property type="entry name" value="Ribonuclease H-like superfamily/Ribonuclease H"/>
    <property type="match status" value="1"/>
</dbReference>
<organism evidence="1 2">
    <name type="scientific">Eumeta variegata</name>
    <name type="common">Bagworm moth</name>
    <name type="synonym">Eumeta japonica</name>
    <dbReference type="NCBI Taxonomy" id="151549"/>
    <lineage>
        <taxon>Eukaryota</taxon>
        <taxon>Metazoa</taxon>
        <taxon>Ecdysozoa</taxon>
        <taxon>Arthropoda</taxon>
        <taxon>Hexapoda</taxon>
        <taxon>Insecta</taxon>
        <taxon>Pterygota</taxon>
        <taxon>Neoptera</taxon>
        <taxon>Endopterygota</taxon>
        <taxon>Lepidoptera</taxon>
        <taxon>Glossata</taxon>
        <taxon>Ditrysia</taxon>
        <taxon>Tineoidea</taxon>
        <taxon>Psychidae</taxon>
        <taxon>Oiketicinae</taxon>
        <taxon>Eumeta</taxon>
    </lineage>
</organism>
<dbReference type="Proteomes" id="UP000299102">
    <property type="component" value="Unassembled WGS sequence"/>
</dbReference>
<proteinExistence type="predicted"/>
<dbReference type="GO" id="GO:0003676">
    <property type="term" value="F:nucleic acid binding"/>
    <property type="evidence" value="ECO:0007669"/>
    <property type="project" value="InterPro"/>
</dbReference>
<dbReference type="InterPro" id="IPR036397">
    <property type="entry name" value="RNaseH_sf"/>
</dbReference>
<comment type="caution">
    <text evidence="1">The sequence shown here is derived from an EMBL/GenBank/DDBJ whole genome shotgun (WGS) entry which is preliminary data.</text>
</comment>
<accession>A0A4C2A2F7</accession>